<evidence type="ECO:0000256" key="1">
    <source>
        <dbReference type="SAM" id="SignalP"/>
    </source>
</evidence>
<dbReference type="PANTHER" id="PTHR44444">
    <property type="entry name" value="PROTEIN SEL-1 HOMOLOG 3"/>
    <property type="match status" value="1"/>
</dbReference>
<evidence type="ECO:0000313" key="2">
    <source>
        <dbReference type="EMBL" id="OWF53033.1"/>
    </source>
</evidence>
<dbReference type="InterPro" id="IPR042756">
    <property type="entry name" value="Sel-1L3"/>
</dbReference>
<dbReference type="InterPro" id="IPR006597">
    <property type="entry name" value="Sel1-like"/>
</dbReference>
<dbReference type="PANTHER" id="PTHR44444:SF6">
    <property type="entry name" value="LAMININ G DOMAIN-CONTAINING PROTEIN"/>
    <property type="match status" value="1"/>
</dbReference>
<dbReference type="Pfam" id="PF08238">
    <property type="entry name" value="Sel1"/>
    <property type="match status" value="8"/>
</dbReference>
<proteinExistence type="predicted"/>
<dbReference type="InterPro" id="IPR011990">
    <property type="entry name" value="TPR-like_helical_dom_sf"/>
</dbReference>
<comment type="caution">
    <text evidence="2">The sequence shown here is derived from an EMBL/GenBank/DDBJ whole genome shotgun (WGS) entry which is preliminary data.</text>
</comment>
<feature type="signal peptide" evidence="1">
    <location>
        <begin position="1"/>
        <end position="25"/>
    </location>
</feature>
<keyword evidence="1" id="KW-0732">Signal</keyword>
<dbReference type="SUPFAM" id="SSF81901">
    <property type="entry name" value="HCP-like"/>
    <property type="match status" value="3"/>
</dbReference>
<dbReference type="SUPFAM" id="SSF49899">
    <property type="entry name" value="Concanavalin A-like lectins/glucanases"/>
    <property type="match status" value="1"/>
</dbReference>
<dbReference type="Gene3D" id="1.25.40.10">
    <property type="entry name" value="Tetratricopeptide repeat domain"/>
    <property type="match status" value="2"/>
</dbReference>
<protein>
    <submittedName>
        <fullName evidence="2">Protein sel-1-like 3</fullName>
    </submittedName>
</protein>
<evidence type="ECO:0000313" key="3">
    <source>
        <dbReference type="Proteomes" id="UP000242188"/>
    </source>
</evidence>
<dbReference type="SMART" id="SM00671">
    <property type="entry name" value="SEL1"/>
    <property type="match status" value="7"/>
</dbReference>
<dbReference type="Proteomes" id="UP000242188">
    <property type="component" value="Unassembled WGS sequence"/>
</dbReference>
<sequence length="1066" mass="123491">MAKDVINFVRLYFIPVLVLVSQVNGERRPNTVSMELGQEKLQDPDTIQILDPPEVLSHGMWLIVEYRCSRDRIIGLEVTGSIEKLKPGQNAERKLFRKAWKCNHENRNIKRKRVKLKLPDSVAFRQDLFNSRITFVNSPKLKAWNLDPIWWPSCRKYHNAFWRATVKVSYDMQLPSPHARLSKGGFNSCPKWPLHILAEVQVKKIEICRKEPEYVHTVTFPVAINGLSYGVVRKFPKYTNTLLENNRKRTFDKPIFTLSMWMYILDYCKFSNTGLCGLTYHVNWNSTFLSPLVFVNRKGQLHIQMSKENRETLAAVTDLKVPRRQWFRLVLGFSRNFWKLTITQGEHFNETTETSYRVPGTTYLDDTEGLFVFGAFDATPSFKGYIGQATYYRNRLLQPHEIPLPSPYHAMFELDLSRRTSKCEGFQEWVYSRSAYYVQQVKSARLAELCHTYFFELWRSIMQKAYGEDFTSRCPKFGEPKSKQYGYLDRLIKRSIHKKMFPSQKQIGEKLYNKAVKYIELGFNHVRRAIPLLKQASCYDNHDAMYMLATLLNNGVKVKADEPQAQAYLMKGCLEKHRLCCLALAHKHRYGLDGVPQDLEQSFVYYKFVADTVRVDKETHKETDVLTESVRLTDEDQLREQTDEDGDVFQWLKHQASNGVFSAQQHIARVLFWGSQGMKRNMAAATEYFRLGAESQDPQAMYDYGIILLKGQGIKKNKTEGLQHIQASADKKNPSALNALGWYAHNFDKNMTAAIYYFEKAFRGGNADAAYNLGLFHLHGEYPGKPPNSDIALDYFNFAATRSQIDAGVFVSYLNMKGTFLRSREVYVAIEWARFIAEKNPELGFVLRKGLTAFRNDERHVALLYYLMAADAGIEAGSFNLAWLCEENQDGIASSIEKECQWRQYNITTQREKQFVDPYALIKMGDYYWYGCGGKRDPRKAADMYTQAAQKKDPHAIFNLGLMVEEGEKIHPSVWKSLYIPKQDQSNNYTLLSTIYRKCRDSPKSEAYLPCSMALYRVQFLEMWDKHRDILQVVSFILSGVVTVLSLRHIVQSLRGNRRPVDLDIL</sequence>
<gene>
    <name evidence="2" type="ORF">KP79_PYT22409</name>
</gene>
<dbReference type="InterPro" id="IPR013320">
    <property type="entry name" value="ConA-like_dom_sf"/>
</dbReference>
<dbReference type="AlphaFoldDB" id="A0A210QWE1"/>
<accession>A0A210QWE1</accession>
<reference evidence="2 3" key="1">
    <citation type="journal article" date="2017" name="Nat. Ecol. Evol.">
        <title>Scallop genome provides insights into evolution of bilaterian karyotype and development.</title>
        <authorList>
            <person name="Wang S."/>
            <person name="Zhang J."/>
            <person name="Jiao W."/>
            <person name="Li J."/>
            <person name="Xun X."/>
            <person name="Sun Y."/>
            <person name="Guo X."/>
            <person name="Huan P."/>
            <person name="Dong B."/>
            <person name="Zhang L."/>
            <person name="Hu X."/>
            <person name="Sun X."/>
            <person name="Wang J."/>
            <person name="Zhao C."/>
            <person name="Wang Y."/>
            <person name="Wang D."/>
            <person name="Huang X."/>
            <person name="Wang R."/>
            <person name="Lv J."/>
            <person name="Li Y."/>
            <person name="Zhang Z."/>
            <person name="Liu B."/>
            <person name="Lu W."/>
            <person name="Hui Y."/>
            <person name="Liang J."/>
            <person name="Zhou Z."/>
            <person name="Hou R."/>
            <person name="Li X."/>
            <person name="Liu Y."/>
            <person name="Li H."/>
            <person name="Ning X."/>
            <person name="Lin Y."/>
            <person name="Zhao L."/>
            <person name="Xing Q."/>
            <person name="Dou J."/>
            <person name="Li Y."/>
            <person name="Mao J."/>
            <person name="Guo H."/>
            <person name="Dou H."/>
            <person name="Li T."/>
            <person name="Mu C."/>
            <person name="Jiang W."/>
            <person name="Fu Q."/>
            <person name="Fu X."/>
            <person name="Miao Y."/>
            <person name="Liu J."/>
            <person name="Yu Q."/>
            <person name="Li R."/>
            <person name="Liao H."/>
            <person name="Li X."/>
            <person name="Kong Y."/>
            <person name="Jiang Z."/>
            <person name="Chourrout D."/>
            <person name="Li R."/>
            <person name="Bao Z."/>
        </authorList>
    </citation>
    <scope>NUCLEOTIDE SEQUENCE [LARGE SCALE GENOMIC DNA]</scope>
    <source>
        <strain evidence="2 3">PY_sf001</strain>
    </source>
</reference>
<name>A0A210QWE1_MIZYE</name>
<keyword evidence="3" id="KW-1185">Reference proteome</keyword>
<dbReference type="EMBL" id="NEDP02001538">
    <property type="protein sequence ID" value="OWF53033.1"/>
    <property type="molecule type" value="Genomic_DNA"/>
</dbReference>
<dbReference type="STRING" id="6573.A0A210QWE1"/>
<organism evidence="2 3">
    <name type="scientific">Mizuhopecten yessoensis</name>
    <name type="common">Japanese scallop</name>
    <name type="synonym">Patinopecten yessoensis</name>
    <dbReference type="NCBI Taxonomy" id="6573"/>
    <lineage>
        <taxon>Eukaryota</taxon>
        <taxon>Metazoa</taxon>
        <taxon>Spiralia</taxon>
        <taxon>Lophotrochozoa</taxon>
        <taxon>Mollusca</taxon>
        <taxon>Bivalvia</taxon>
        <taxon>Autobranchia</taxon>
        <taxon>Pteriomorphia</taxon>
        <taxon>Pectinida</taxon>
        <taxon>Pectinoidea</taxon>
        <taxon>Pectinidae</taxon>
        <taxon>Mizuhopecten</taxon>
    </lineage>
</organism>
<dbReference type="OrthoDB" id="272077at2759"/>
<feature type="chain" id="PRO_5012125976" evidence="1">
    <location>
        <begin position="26"/>
        <end position="1066"/>
    </location>
</feature>